<organism evidence="1 2">
    <name type="scientific">Cnuibacter physcomitrellae</name>
    <dbReference type="NCBI Taxonomy" id="1619308"/>
    <lineage>
        <taxon>Bacteria</taxon>
        <taxon>Bacillati</taxon>
        <taxon>Actinomycetota</taxon>
        <taxon>Actinomycetes</taxon>
        <taxon>Micrococcales</taxon>
        <taxon>Microbacteriaceae</taxon>
        <taxon>Cnuibacter</taxon>
    </lineage>
</organism>
<sequence>MQSSSGDLVIATDALTRAIPAAERRRLRRPAPAGAPRRLLVTVGSYAATAVVLVVVCVYLVGADLELLPIVGALILAFVVYSVVVGLKRRRRSAEDGFRLDLLAAENGLEIERDVTDPDTPGVLFREGTGRITVVRLRRRSPLFLEVGRFRATASALDGGGGIDVGYLLVHDPDSAKRWGSSVAVGMTAATSPAPPGGGARALRALPALSVEELPHPLHVEAEGEFVLVYSPQPFALERAATWPALAEAVRRVRS</sequence>
<evidence type="ECO:0000313" key="1">
    <source>
        <dbReference type="EMBL" id="ARJ05725.1"/>
    </source>
</evidence>
<dbReference type="KEGG" id="cphy:B5808_11190"/>
<keyword evidence="2" id="KW-1185">Reference proteome</keyword>
<dbReference type="Proteomes" id="UP000192775">
    <property type="component" value="Chromosome"/>
</dbReference>
<name>A0A1X9LKJ1_9MICO</name>
<proteinExistence type="predicted"/>
<dbReference type="AlphaFoldDB" id="A0A1X9LKJ1"/>
<reference evidence="1 2" key="1">
    <citation type="submission" date="2017-04" db="EMBL/GenBank/DDBJ databases">
        <authorList>
            <person name="Afonso C.L."/>
            <person name="Miller P.J."/>
            <person name="Scott M.A."/>
            <person name="Spackman E."/>
            <person name="Goraichik I."/>
            <person name="Dimitrov K.M."/>
            <person name="Suarez D.L."/>
            <person name="Swayne D.E."/>
        </authorList>
    </citation>
    <scope>NUCLEOTIDE SEQUENCE [LARGE SCALE GENOMIC DNA]</scope>
    <source>
        <strain evidence="2">XA(T)</strain>
    </source>
</reference>
<protein>
    <submittedName>
        <fullName evidence="1">Uncharacterized protein</fullName>
    </submittedName>
</protein>
<accession>A0A1X9LKJ1</accession>
<dbReference type="EMBL" id="CP020715">
    <property type="protein sequence ID" value="ARJ05725.1"/>
    <property type="molecule type" value="Genomic_DNA"/>
</dbReference>
<dbReference type="RefSeq" id="WP_085019863.1">
    <property type="nucleotide sequence ID" value="NZ_BMHD01000001.1"/>
</dbReference>
<evidence type="ECO:0000313" key="2">
    <source>
        <dbReference type="Proteomes" id="UP000192775"/>
    </source>
</evidence>
<gene>
    <name evidence="1" type="ORF">B5808_11190</name>
</gene>
<dbReference type="STRING" id="1619308.B5808_11190"/>